<feature type="domain" description="HTH tetR-type" evidence="3">
    <location>
        <begin position="8"/>
        <end position="68"/>
    </location>
</feature>
<dbReference type="PRINTS" id="PR00455">
    <property type="entry name" value="HTHTETR"/>
</dbReference>
<keyword evidence="1 2" id="KW-0238">DNA-binding</keyword>
<reference evidence="4 5" key="1">
    <citation type="submission" date="2024-08" db="EMBL/GenBank/DDBJ databases">
        <title>Mycobacterium servetensis sp. nov., a novel rapid-growing mycobacterial species recovered from a human patient in Zaragoza, Spain.</title>
        <authorList>
            <person name="Tristancho-Baro A.I."/>
            <person name="Buenestado-Serrano S."/>
            <person name="Garcia De Viedma D."/>
            <person name="Milagro-Beamonte A."/>
            <person name="Burillo N."/>
            <person name="Sanz S."/>
            <person name="Lopez-Calleja A.I."/>
            <person name="Penas-Utrilla D."/>
            <person name="Guardingo M."/>
            <person name="Garcia M.J."/>
            <person name="Vinuelas-Bayon J."/>
        </authorList>
    </citation>
    <scope>NUCLEOTIDE SEQUENCE [LARGE SCALE GENOMIC DNA]</scope>
    <source>
        <strain evidence="5">HUMS_12744610</strain>
    </source>
</reference>
<dbReference type="PANTHER" id="PTHR30055:SF226">
    <property type="entry name" value="HTH-TYPE TRANSCRIPTIONAL REGULATOR PKSA"/>
    <property type="match status" value="1"/>
</dbReference>
<dbReference type="RefSeq" id="WP_369737514.1">
    <property type="nucleotide sequence ID" value="NZ_JBGEDP010000001.1"/>
</dbReference>
<dbReference type="EMBL" id="JBGEDP010000001">
    <property type="protein sequence ID" value="MEY8015095.1"/>
    <property type="molecule type" value="Genomic_DNA"/>
</dbReference>
<name>A0ABV4BXR6_9MYCO</name>
<dbReference type="InterPro" id="IPR050109">
    <property type="entry name" value="HTH-type_TetR-like_transc_reg"/>
</dbReference>
<evidence type="ECO:0000256" key="1">
    <source>
        <dbReference type="ARBA" id="ARBA00023125"/>
    </source>
</evidence>
<organism evidence="4 5">
    <name type="scientific">Mycobacterium servetii</name>
    <dbReference type="NCBI Taxonomy" id="3237418"/>
    <lineage>
        <taxon>Bacteria</taxon>
        <taxon>Bacillati</taxon>
        <taxon>Actinomycetota</taxon>
        <taxon>Actinomycetes</taxon>
        <taxon>Mycobacteriales</taxon>
        <taxon>Mycobacteriaceae</taxon>
        <taxon>Mycobacterium</taxon>
    </lineage>
</organism>
<dbReference type="Pfam" id="PF00440">
    <property type="entry name" value="TetR_N"/>
    <property type="match status" value="1"/>
</dbReference>
<sequence length="202" mass="22447">MTTQVQATETRELIVESAYACFGKQGLQKATIVDIAKKAGVSRSTVYEYFSDKAAIVEACAEHASERFYREMSKAMDQGGSLEDKLSRAAVFVTQARRVIAAERYFDEDAVSLLLTKDAAVLLRECVDFFKPYLSAARLTGEVRKDLDVEAAGEWFARILFSLFSTPSSTLDMENPEVAADFVRAHVVRGFAGDRSRPKRAH</sequence>
<comment type="caution">
    <text evidence="4">The sequence shown here is derived from an EMBL/GenBank/DDBJ whole genome shotgun (WGS) entry which is preliminary data.</text>
</comment>
<evidence type="ECO:0000313" key="5">
    <source>
        <dbReference type="Proteomes" id="UP001564760"/>
    </source>
</evidence>
<dbReference type="Proteomes" id="UP001564760">
    <property type="component" value="Unassembled WGS sequence"/>
</dbReference>
<feature type="DNA-binding region" description="H-T-H motif" evidence="2">
    <location>
        <begin position="31"/>
        <end position="50"/>
    </location>
</feature>
<gene>
    <name evidence="4" type="ORF">AB8998_08765</name>
</gene>
<dbReference type="PROSITE" id="PS50977">
    <property type="entry name" value="HTH_TETR_2"/>
    <property type="match status" value="1"/>
</dbReference>
<keyword evidence="5" id="KW-1185">Reference proteome</keyword>
<dbReference type="Gene3D" id="1.10.357.10">
    <property type="entry name" value="Tetracycline Repressor, domain 2"/>
    <property type="match status" value="1"/>
</dbReference>
<evidence type="ECO:0000313" key="4">
    <source>
        <dbReference type="EMBL" id="MEY8015095.1"/>
    </source>
</evidence>
<dbReference type="PANTHER" id="PTHR30055">
    <property type="entry name" value="HTH-TYPE TRANSCRIPTIONAL REGULATOR RUTR"/>
    <property type="match status" value="1"/>
</dbReference>
<evidence type="ECO:0000259" key="3">
    <source>
        <dbReference type="PROSITE" id="PS50977"/>
    </source>
</evidence>
<protein>
    <submittedName>
        <fullName evidence="4">TetR/AcrR family transcriptional regulator</fullName>
    </submittedName>
</protein>
<dbReference type="InterPro" id="IPR009057">
    <property type="entry name" value="Homeodomain-like_sf"/>
</dbReference>
<proteinExistence type="predicted"/>
<dbReference type="SUPFAM" id="SSF46689">
    <property type="entry name" value="Homeodomain-like"/>
    <property type="match status" value="1"/>
</dbReference>
<dbReference type="InterPro" id="IPR001647">
    <property type="entry name" value="HTH_TetR"/>
</dbReference>
<evidence type="ECO:0000256" key="2">
    <source>
        <dbReference type="PROSITE-ProRule" id="PRU00335"/>
    </source>
</evidence>
<accession>A0ABV4BXR6</accession>